<dbReference type="PIRSF" id="PIRSF002741">
    <property type="entry name" value="MppA"/>
    <property type="match status" value="1"/>
</dbReference>
<dbReference type="GO" id="GO:0015833">
    <property type="term" value="P:peptide transport"/>
    <property type="evidence" value="ECO:0007669"/>
    <property type="project" value="TreeGrafter"/>
</dbReference>
<feature type="compositionally biased region" description="Low complexity" evidence="5">
    <location>
        <begin position="37"/>
        <end position="52"/>
    </location>
</feature>
<dbReference type="InterPro" id="IPR039424">
    <property type="entry name" value="SBP_5"/>
</dbReference>
<dbReference type="PANTHER" id="PTHR30290:SF10">
    <property type="entry name" value="PERIPLASMIC OLIGOPEPTIDE-BINDING PROTEIN-RELATED"/>
    <property type="match status" value="1"/>
</dbReference>
<dbReference type="CDD" id="cd08492">
    <property type="entry name" value="PBP2_NikA_DppA_OppA_like_15"/>
    <property type="match status" value="1"/>
</dbReference>
<reference evidence="7 8" key="1">
    <citation type="submission" date="2018-12" db="EMBL/GenBank/DDBJ databases">
        <title>Genome analysis provides insights into bioremediation potentialities of Halogeometricum borinquense strain N11.</title>
        <authorList>
            <person name="Najjari A."/>
            <person name="Youssef N."/>
            <person name="Fhoula I."/>
            <person name="Ben Dhia O."/>
            <person name="Mahjoubi M."/>
            <person name="Ouzari H.I."/>
            <person name="Cherif A."/>
        </authorList>
    </citation>
    <scope>NUCLEOTIDE SEQUENCE [LARGE SCALE GENOMIC DNA]</scope>
    <source>
        <strain evidence="7 8">N11</strain>
    </source>
</reference>
<dbReference type="Pfam" id="PF00496">
    <property type="entry name" value="SBP_bac_5"/>
    <property type="match status" value="1"/>
</dbReference>
<dbReference type="GO" id="GO:0042597">
    <property type="term" value="C:periplasmic space"/>
    <property type="evidence" value="ECO:0007669"/>
    <property type="project" value="UniProtKB-ARBA"/>
</dbReference>
<comment type="subcellular location">
    <subcellularLocation>
        <location evidence="1">Cell envelope</location>
    </subcellularLocation>
</comment>
<accession>A0A482TBW3</accession>
<evidence type="ECO:0000313" key="8">
    <source>
        <dbReference type="Proteomes" id="UP000294028"/>
    </source>
</evidence>
<dbReference type="GeneID" id="9988963"/>
<evidence type="ECO:0000313" key="7">
    <source>
        <dbReference type="EMBL" id="RYJ08543.1"/>
    </source>
</evidence>
<feature type="domain" description="Solute-binding protein family 5" evidence="6">
    <location>
        <begin position="100"/>
        <end position="460"/>
    </location>
</feature>
<dbReference type="GO" id="GO:0043190">
    <property type="term" value="C:ATP-binding cassette (ABC) transporter complex"/>
    <property type="evidence" value="ECO:0007669"/>
    <property type="project" value="InterPro"/>
</dbReference>
<sequence length="563" mass="61940">MDNDSKLSVSRRRYVGSVTAGLTGISLAGCTGTENQATGTESTGDTGSSDGTAGDKADTFVVGSSSKPSTLDIHKATRRPEETVLSALHEPLFRLNENKEPVPHLAADYSVNEDATEFVFQIEQGVTFHNGDELTAEEVVYNWERFVENSPSSYLLSPAKAFEATGEYEVTVTFDAPYPLLPRYLTDPLTGFVSKRAVEEAGESYGQDIAVGTGPYQWKNWEHGTAIVLSKFEEYGWGPEFAANQGPGNPEQFRFEIHPEATTLLNELTSGGVHGSSYITLSDTKEVEQADSTNLIRKQYTRPGYLAINVEKKPTDNVHVRRAITHAVRKQPVIEAALGGEGYPIWSIVPPVAVNALDEEKAKELGQTVSQEKARKELDAAGWTNSKQGEVRTKNGEELKLTFYAFTIPRYKKMGKVVAPLLGEVGIKAELEILEAGTLYKNLQSGNHNITTMAYGGNWAVNALEPILKGENTATEGGTNYSLWQNDEFDSLLEKAKTSPEQATREQAILDAQKVVLEEVPVTPICAFNKVYGHKKSVSGTDSWTEHPWWPDQEWLNRLELDV</sequence>
<evidence type="ECO:0000256" key="2">
    <source>
        <dbReference type="ARBA" id="ARBA00005695"/>
    </source>
</evidence>
<organism evidence="7 8">
    <name type="scientific">Halogeometricum borinquense</name>
    <dbReference type="NCBI Taxonomy" id="60847"/>
    <lineage>
        <taxon>Archaea</taxon>
        <taxon>Methanobacteriati</taxon>
        <taxon>Methanobacteriota</taxon>
        <taxon>Stenosarchaea group</taxon>
        <taxon>Halobacteria</taxon>
        <taxon>Halobacteriales</taxon>
        <taxon>Haloferacaceae</taxon>
        <taxon>Halogeometricum</taxon>
    </lineage>
</organism>
<evidence type="ECO:0000259" key="6">
    <source>
        <dbReference type="Pfam" id="PF00496"/>
    </source>
</evidence>
<dbReference type="InterPro" id="IPR030678">
    <property type="entry name" value="Peptide/Ni-bd"/>
</dbReference>
<feature type="region of interest" description="Disordered" evidence="5">
    <location>
        <begin position="25"/>
        <end position="78"/>
    </location>
</feature>
<dbReference type="InterPro" id="IPR000914">
    <property type="entry name" value="SBP_5_dom"/>
</dbReference>
<dbReference type="GO" id="GO:1904680">
    <property type="term" value="F:peptide transmembrane transporter activity"/>
    <property type="evidence" value="ECO:0007669"/>
    <property type="project" value="TreeGrafter"/>
</dbReference>
<dbReference type="AlphaFoldDB" id="A0A482TBW3"/>
<protein>
    <submittedName>
        <fullName evidence="7">ABC transporter substrate-binding protein</fullName>
    </submittedName>
</protein>
<keyword evidence="4" id="KW-0732">Signal</keyword>
<dbReference type="PROSITE" id="PS51257">
    <property type="entry name" value="PROKAR_LIPOPROTEIN"/>
    <property type="match status" value="1"/>
</dbReference>
<keyword evidence="3" id="KW-0813">Transport</keyword>
<dbReference type="SUPFAM" id="SSF53850">
    <property type="entry name" value="Periplasmic binding protein-like II"/>
    <property type="match status" value="1"/>
</dbReference>
<comment type="caution">
    <text evidence="7">The sequence shown here is derived from an EMBL/GenBank/DDBJ whole genome shotgun (WGS) entry which is preliminary data.</text>
</comment>
<dbReference type="EMBL" id="RZHH01000003">
    <property type="protein sequence ID" value="RYJ08543.1"/>
    <property type="molecule type" value="Genomic_DNA"/>
</dbReference>
<dbReference type="RefSeq" id="WP_006056080.1">
    <property type="nucleotide sequence ID" value="NZ_RZHH01000003.1"/>
</dbReference>
<dbReference type="Gene3D" id="3.10.105.10">
    <property type="entry name" value="Dipeptide-binding Protein, Domain 3"/>
    <property type="match status" value="1"/>
</dbReference>
<proteinExistence type="inferred from homology"/>
<evidence type="ECO:0000256" key="1">
    <source>
        <dbReference type="ARBA" id="ARBA00004196"/>
    </source>
</evidence>
<evidence type="ECO:0000256" key="4">
    <source>
        <dbReference type="ARBA" id="ARBA00022729"/>
    </source>
</evidence>
<evidence type="ECO:0000256" key="5">
    <source>
        <dbReference type="SAM" id="MobiDB-lite"/>
    </source>
</evidence>
<dbReference type="Gene3D" id="3.90.76.10">
    <property type="entry name" value="Dipeptide-binding Protein, Domain 1"/>
    <property type="match status" value="1"/>
</dbReference>
<evidence type="ECO:0000256" key="3">
    <source>
        <dbReference type="ARBA" id="ARBA00022448"/>
    </source>
</evidence>
<comment type="similarity">
    <text evidence="2">Belongs to the bacterial solute-binding protein 5 family.</text>
</comment>
<gene>
    <name evidence="7" type="ORF">ELS19_18745</name>
</gene>
<dbReference type="OMA" id="INSQHPP"/>
<dbReference type="PANTHER" id="PTHR30290">
    <property type="entry name" value="PERIPLASMIC BINDING COMPONENT OF ABC TRANSPORTER"/>
    <property type="match status" value="1"/>
</dbReference>
<name>A0A482TBW3_9EURY</name>
<dbReference type="Proteomes" id="UP000294028">
    <property type="component" value="Unassembled WGS sequence"/>
</dbReference>
<dbReference type="Gene3D" id="3.40.190.10">
    <property type="entry name" value="Periplasmic binding protein-like II"/>
    <property type="match status" value="1"/>
</dbReference>